<reference evidence="3" key="2">
    <citation type="submission" date="2013-07" db="EMBL/GenBank/DDBJ databases">
        <authorList>
            <consortium name="The Broad Institute Genome Sequencing Platform"/>
            <person name="Cuomo C."/>
            <person name="Litvintseva A."/>
            <person name="Chen Y."/>
            <person name="Heitman J."/>
            <person name="Sun S."/>
            <person name="Springer D."/>
            <person name="Dromer F."/>
            <person name="Young S.K."/>
            <person name="Zeng Q."/>
            <person name="Gargeya S."/>
            <person name="Fitzgerald M."/>
            <person name="Abouelleil A."/>
            <person name="Alvarado L."/>
            <person name="Berlin A.M."/>
            <person name="Chapman S.B."/>
            <person name="Dewar J."/>
            <person name="Goldberg J."/>
            <person name="Griggs A."/>
            <person name="Gujja S."/>
            <person name="Hansen M."/>
            <person name="Howarth C."/>
            <person name="Imamovic A."/>
            <person name="Larimer J."/>
            <person name="McCowan C."/>
            <person name="Murphy C."/>
            <person name="Pearson M."/>
            <person name="Priest M."/>
            <person name="Roberts A."/>
            <person name="Saif S."/>
            <person name="Shea T."/>
            <person name="Sykes S."/>
            <person name="Wortman J."/>
            <person name="Nusbaum C."/>
            <person name="Birren B."/>
        </authorList>
    </citation>
    <scope>NUCLEOTIDE SEQUENCE</scope>
    <source>
        <strain evidence="3">CBS 10117</strain>
    </source>
</reference>
<feature type="compositionally biased region" description="Basic and acidic residues" evidence="1">
    <location>
        <begin position="453"/>
        <end position="469"/>
    </location>
</feature>
<dbReference type="InterPro" id="IPR007268">
    <property type="entry name" value="Rad9/Ddc1"/>
</dbReference>
<dbReference type="Gene3D" id="3.70.10.10">
    <property type="match status" value="1"/>
</dbReference>
<feature type="compositionally biased region" description="Acidic residues" evidence="1">
    <location>
        <begin position="520"/>
        <end position="539"/>
    </location>
</feature>
<sequence length="744" mass="81583">MDASIKAENIIFFMRLLQCASKYGDDLHIHATQRHWELSVTNSSKSAFCLFKLNKEFFGRWNTRQKRSVKCKLLVKSVLAVLGKTAQVATIVRLDLRIVDPSNELRPLQHRKNGTRDTRSSSAPNDEGDDQDGRHFGDEDGFTDDEDTRLSRESKLIVRLVCKHGVTKKHSLHLGSSDFLRADVDPDTTPSGFNITSRTLRDWLDNFAISTGSYSSSNSGGTDQLGWMFTKEEVRMKSWEGLGGGGLCTEIKVDTGEFQDYEVVWDRVDLTLPMKEFRATLVLAEQLSATLNASFSEPGQPLTLTSLETEFHDFSIFCAIATTACEAFKDIRSPSMEIKRSSSDGSAPLSGPDPGRIPSYRPPQLSDSSTSNNNSSSSSRDRSTGQSRRDGSNGTSSTPSSRKRKGSEAPSSSRKRSSLNLAPAQEPMSNVYFAANLSQNQNNANAGPSNSSRDLRQDDMDVDNRHEGGEEALFLPGGSQRLHSPDHDHDPDPDRHSPQRSQMQRMSQAEVLDHAGFGDLDLEAALDNADLEDEQEMEEELARASQAQLHPSDPQHHGEGAGHSASIHMSTSDESSNNKVKGKEKRSDAAEGQDLPKSSNNVSGSGSGEKSDRSHPAWVTDSIGGSTTNDNSTTDQNTGLVWDSTIDHPSSNSNSTETAPASPKKRQFSPAKQSASASKSRSRSPQKQSSPEKASRSPTKTQTSNSKKRNEEEVDELDEDEETSFGHPTQDRPGSTMFKSLFDD</sequence>
<dbReference type="PANTHER" id="PTHR15237">
    <property type="entry name" value="DNA REPAIR PROTEIN RAD9"/>
    <property type="match status" value="1"/>
</dbReference>
<dbReference type="OrthoDB" id="60092at2759"/>
<dbReference type="AlphaFoldDB" id="A0A1A5ZXZ1"/>
<feature type="compositionally biased region" description="Low complexity" evidence="1">
    <location>
        <begin position="366"/>
        <end position="378"/>
    </location>
</feature>
<evidence type="ECO:0008006" key="5">
    <source>
        <dbReference type="Google" id="ProtNLM"/>
    </source>
</evidence>
<dbReference type="GO" id="GO:0031573">
    <property type="term" value="P:mitotic intra-S DNA damage checkpoint signaling"/>
    <property type="evidence" value="ECO:0007669"/>
    <property type="project" value="TreeGrafter"/>
</dbReference>
<dbReference type="GeneID" id="28971139"/>
<accession>A0A1A5ZXZ1</accession>
<evidence type="ECO:0000313" key="3">
    <source>
        <dbReference type="EMBL" id="WWC65614.1"/>
    </source>
</evidence>
<feature type="compositionally biased region" description="Polar residues" evidence="1">
    <location>
        <begin position="696"/>
        <end position="705"/>
    </location>
</feature>
<reference evidence="2" key="1">
    <citation type="submission" date="2013-07" db="EMBL/GenBank/DDBJ databases">
        <title>The Genome Sequence of Cryptococcus dejecticola CBS10117.</title>
        <authorList>
            <consortium name="The Broad Institute Genome Sequencing Platform"/>
            <person name="Cuomo C."/>
            <person name="Litvintseva A."/>
            <person name="Chen Y."/>
            <person name="Heitman J."/>
            <person name="Sun S."/>
            <person name="Springer D."/>
            <person name="Dromer F."/>
            <person name="Young S.K."/>
            <person name="Zeng Q."/>
            <person name="Gargeya S."/>
            <person name="Fitzgerald M."/>
            <person name="Abouelleil A."/>
            <person name="Alvarado L."/>
            <person name="Berlin A.M."/>
            <person name="Chapman S.B."/>
            <person name="Dewar J."/>
            <person name="Goldberg J."/>
            <person name="Griggs A."/>
            <person name="Gujja S."/>
            <person name="Hansen M."/>
            <person name="Howarth C."/>
            <person name="Imamovic A."/>
            <person name="Larimer J."/>
            <person name="McCowan C."/>
            <person name="Murphy C."/>
            <person name="Pearson M."/>
            <person name="Priest M."/>
            <person name="Roberts A."/>
            <person name="Saif S."/>
            <person name="Shea T."/>
            <person name="Sykes S."/>
            <person name="Wortman J."/>
            <person name="Nusbaum C."/>
            <person name="Birren B."/>
        </authorList>
    </citation>
    <scope>NUCLEOTIDE SEQUENCE [LARGE SCALE GENOMIC DNA]</scope>
    <source>
        <strain evidence="2">CBS 10117</strain>
    </source>
</reference>
<evidence type="ECO:0000256" key="1">
    <source>
        <dbReference type="SAM" id="MobiDB-lite"/>
    </source>
</evidence>
<dbReference type="PANTHER" id="PTHR15237:SF0">
    <property type="entry name" value="CELL CYCLE CHECKPOINT CONTROL PROTEIN"/>
    <property type="match status" value="1"/>
</dbReference>
<feature type="compositionally biased region" description="Polar residues" evidence="1">
    <location>
        <begin position="567"/>
        <end position="579"/>
    </location>
</feature>
<evidence type="ECO:0000313" key="2">
    <source>
        <dbReference type="EMBL" id="OBR82676.1"/>
    </source>
</evidence>
<dbReference type="SUPFAM" id="SSF55979">
    <property type="entry name" value="DNA clamp"/>
    <property type="match status" value="1"/>
</dbReference>
<feature type="region of interest" description="Disordered" evidence="1">
    <location>
        <begin position="106"/>
        <end position="147"/>
    </location>
</feature>
<dbReference type="STRING" id="1296121.A0A1A5ZXZ1"/>
<feature type="compositionally biased region" description="Acidic residues" evidence="1">
    <location>
        <begin position="712"/>
        <end position="723"/>
    </location>
</feature>
<dbReference type="EMBL" id="KI894035">
    <property type="protein sequence ID" value="OBR82676.1"/>
    <property type="molecule type" value="Genomic_DNA"/>
</dbReference>
<dbReference type="Pfam" id="PF04139">
    <property type="entry name" value="Rad9"/>
    <property type="match status" value="1"/>
</dbReference>
<protein>
    <recommendedName>
        <fullName evidence="5">Cell cycle checkpoint control protein RAD9A</fullName>
    </recommendedName>
</protein>
<feature type="region of interest" description="Disordered" evidence="1">
    <location>
        <begin position="440"/>
        <end position="744"/>
    </location>
</feature>
<feature type="compositionally biased region" description="Low complexity" evidence="1">
    <location>
        <begin position="669"/>
        <end position="691"/>
    </location>
</feature>
<dbReference type="GO" id="GO:0030896">
    <property type="term" value="C:checkpoint clamp complex"/>
    <property type="evidence" value="ECO:0007669"/>
    <property type="project" value="InterPro"/>
</dbReference>
<reference evidence="3" key="3">
    <citation type="submission" date="2024-02" db="EMBL/GenBank/DDBJ databases">
        <title>Comparative genomics of Cryptococcus and Kwoniella reveals pathogenesis evolution and contrasting modes of karyotype evolution via chromosome fusion or intercentromeric recombination.</title>
        <authorList>
            <person name="Coelho M.A."/>
            <person name="David-Palma M."/>
            <person name="Shea T."/>
            <person name="Bowers K."/>
            <person name="McGinley-Smith S."/>
            <person name="Mohammad A.W."/>
            <person name="Gnirke A."/>
            <person name="Yurkov A.M."/>
            <person name="Nowrousian M."/>
            <person name="Sun S."/>
            <person name="Cuomo C.A."/>
            <person name="Heitman J."/>
        </authorList>
    </citation>
    <scope>NUCLEOTIDE SEQUENCE</scope>
    <source>
        <strain evidence="3">CBS 10117</strain>
    </source>
</reference>
<dbReference type="RefSeq" id="XP_018260518.1">
    <property type="nucleotide sequence ID" value="XM_018410708.1"/>
</dbReference>
<evidence type="ECO:0000313" key="4">
    <source>
        <dbReference type="Proteomes" id="UP000078595"/>
    </source>
</evidence>
<dbReference type="InterPro" id="IPR046938">
    <property type="entry name" value="DNA_clamp_sf"/>
</dbReference>
<feature type="compositionally biased region" description="Low complexity" evidence="1">
    <location>
        <begin position="624"/>
        <end position="639"/>
    </location>
</feature>
<dbReference type="GO" id="GO:0006281">
    <property type="term" value="P:DNA repair"/>
    <property type="evidence" value="ECO:0007669"/>
    <property type="project" value="TreeGrafter"/>
</dbReference>
<proteinExistence type="predicted"/>
<feature type="region of interest" description="Disordered" evidence="1">
    <location>
        <begin position="337"/>
        <end position="424"/>
    </location>
</feature>
<feature type="compositionally biased region" description="Basic and acidic residues" evidence="1">
    <location>
        <begin position="483"/>
        <end position="497"/>
    </location>
</feature>
<feature type="compositionally biased region" description="Low complexity" evidence="1">
    <location>
        <begin position="499"/>
        <end position="508"/>
    </location>
</feature>
<dbReference type="KEGG" id="kdj:28971139"/>
<keyword evidence="4" id="KW-1185">Reference proteome</keyword>
<dbReference type="GO" id="GO:0071479">
    <property type="term" value="P:cellular response to ionizing radiation"/>
    <property type="evidence" value="ECO:0007669"/>
    <property type="project" value="TreeGrafter"/>
</dbReference>
<gene>
    <name evidence="2" type="ORF">I303_07440</name>
    <name evidence="3" type="ORF">I303_108234</name>
</gene>
<name>A0A1A5ZXZ1_9TREE</name>
<feature type="compositionally biased region" description="Polar residues" evidence="1">
    <location>
        <begin position="647"/>
        <end position="659"/>
    </location>
</feature>
<feature type="compositionally biased region" description="Basic and acidic residues" evidence="1">
    <location>
        <begin position="379"/>
        <end position="391"/>
    </location>
</feature>
<dbReference type="EMBL" id="CP144540">
    <property type="protein sequence ID" value="WWC65614.1"/>
    <property type="molecule type" value="Genomic_DNA"/>
</dbReference>
<dbReference type="VEuPathDB" id="FungiDB:I303_07440"/>
<dbReference type="GO" id="GO:0000076">
    <property type="term" value="P:DNA replication checkpoint signaling"/>
    <property type="evidence" value="ECO:0007669"/>
    <property type="project" value="TreeGrafter"/>
</dbReference>
<dbReference type="Proteomes" id="UP000078595">
    <property type="component" value="Chromosome 11"/>
</dbReference>
<organism evidence="2">
    <name type="scientific">Kwoniella dejecticola CBS 10117</name>
    <dbReference type="NCBI Taxonomy" id="1296121"/>
    <lineage>
        <taxon>Eukaryota</taxon>
        <taxon>Fungi</taxon>
        <taxon>Dikarya</taxon>
        <taxon>Basidiomycota</taxon>
        <taxon>Agaricomycotina</taxon>
        <taxon>Tremellomycetes</taxon>
        <taxon>Tremellales</taxon>
        <taxon>Cryptococcaceae</taxon>
        <taxon>Kwoniella</taxon>
    </lineage>
</organism>